<dbReference type="RefSeq" id="WP_220193940.1">
    <property type="nucleotide sequence ID" value="NZ_BNJF01000001.1"/>
</dbReference>
<sequence>MKEVFTAQEIEQATKLLAEYKALAESDQLAAIPDPVIRLAFIDAELEDLGFAVEYGSKGFYLLSCE</sequence>
<reference evidence="1" key="1">
    <citation type="submission" date="2020-10" db="EMBL/GenBank/DDBJ databases">
        <title>Taxonomic study of unclassified bacteria belonging to the class Ktedonobacteria.</title>
        <authorList>
            <person name="Yabe S."/>
            <person name="Wang C.M."/>
            <person name="Zheng Y."/>
            <person name="Sakai Y."/>
            <person name="Cavaletti L."/>
            <person name="Monciardini P."/>
            <person name="Donadio S."/>
        </authorList>
    </citation>
    <scope>NUCLEOTIDE SEQUENCE</scope>
    <source>
        <strain evidence="1">SOSP1-1</strain>
    </source>
</reference>
<evidence type="ECO:0000313" key="1">
    <source>
        <dbReference type="EMBL" id="GHO44559.1"/>
    </source>
</evidence>
<dbReference type="AlphaFoldDB" id="A0A8J3I497"/>
<keyword evidence="2" id="KW-1185">Reference proteome</keyword>
<name>A0A8J3I497_9CHLR</name>
<evidence type="ECO:0000313" key="2">
    <source>
        <dbReference type="Proteomes" id="UP000612362"/>
    </source>
</evidence>
<organism evidence="1 2">
    <name type="scientific">Ktedonospora formicarum</name>
    <dbReference type="NCBI Taxonomy" id="2778364"/>
    <lineage>
        <taxon>Bacteria</taxon>
        <taxon>Bacillati</taxon>
        <taxon>Chloroflexota</taxon>
        <taxon>Ktedonobacteria</taxon>
        <taxon>Ktedonobacterales</taxon>
        <taxon>Ktedonobacteraceae</taxon>
        <taxon>Ktedonospora</taxon>
    </lineage>
</organism>
<comment type="caution">
    <text evidence="1">The sequence shown here is derived from an EMBL/GenBank/DDBJ whole genome shotgun (WGS) entry which is preliminary data.</text>
</comment>
<dbReference type="EMBL" id="BNJF01000001">
    <property type="protein sequence ID" value="GHO44559.1"/>
    <property type="molecule type" value="Genomic_DNA"/>
</dbReference>
<dbReference type="Proteomes" id="UP000612362">
    <property type="component" value="Unassembled WGS sequence"/>
</dbReference>
<protein>
    <submittedName>
        <fullName evidence="1">Uncharacterized protein</fullName>
    </submittedName>
</protein>
<proteinExistence type="predicted"/>
<accession>A0A8J3I497</accession>
<gene>
    <name evidence="1" type="ORF">KSX_27220</name>
</gene>